<keyword evidence="2" id="KW-0067">ATP-binding</keyword>
<dbReference type="InterPro" id="IPR027417">
    <property type="entry name" value="P-loop_NTPase"/>
</dbReference>
<dbReference type="GO" id="GO:0005524">
    <property type="term" value="F:ATP binding"/>
    <property type="evidence" value="ECO:0007669"/>
    <property type="project" value="UniProtKB-KW"/>
</dbReference>
<dbReference type="eggNOG" id="COG0507">
    <property type="taxonomic scope" value="Bacteria"/>
</dbReference>
<name>D6X721_STRE2</name>
<dbReference type="Pfam" id="PF13538">
    <property type="entry name" value="UvrD_C_2"/>
    <property type="match status" value="1"/>
</dbReference>
<reference evidence="6" key="1">
    <citation type="submission" date="2008-02" db="EMBL/GenBank/DDBJ databases">
        <authorList>
            <consortium name="The Broad Institute Genome Sequencing Platform"/>
            <person name="Fischbach M."/>
            <person name="Ward D."/>
            <person name="Young S."/>
            <person name="Jaffe D."/>
            <person name="Gnerre S."/>
            <person name="Berlin A."/>
            <person name="Heiman D."/>
            <person name="Hepburn T."/>
            <person name="Sykes S."/>
            <person name="Alvarado L."/>
            <person name="Kodira C.D."/>
            <person name="Straight P."/>
            <person name="Clardy J."/>
            <person name="Hung D."/>
            <person name="Kolter R."/>
            <person name="Mekalanos J."/>
            <person name="Walker S."/>
            <person name="Walsh C.T."/>
            <person name="Lander E."/>
            <person name="Galagan J."/>
            <person name="Nusbaum C."/>
            <person name="Birren B."/>
        </authorList>
    </citation>
    <scope>NUCLEOTIDE SEQUENCE [LARGE SCALE GENOMIC DNA]</scope>
    <source>
        <strain evidence="6">ATCC 25486 / DSM 40338 / CBS 914.69 / JCM 4507 / NBRC 13074 / NRRL 2958 / 5647</strain>
    </source>
</reference>
<dbReference type="GO" id="GO:0017116">
    <property type="term" value="F:single-stranded DNA helicase activity"/>
    <property type="evidence" value="ECO:0007669"/>
    <property type="project" value="TreeGrafter"/>
</dbReference>
<dbReference type="InterPro" id="IPR041451">
    <property type="entry name" value="RecD2_SH13"/>
</dbReference>
<evidence type="ECO:0000313" key="5">
    <source>
        <dbReference type="EMBL" id="EFH31590.1"/>
    </source>
</evidence>
<evidence type="ECO:0000259" key="3">
    <source>
        <dbReference type="Pfam" id="PF13538"/>
    </source>
</evidence>
<dbReference type="Proteomes" id="UP000002805">
    <property type="component" value="Chromosome"/>
</dbReference>
<dbReference type="Pfam" id="PF18335">
    <property type="entry name" value="SH3_13"/>
    <property type="match status" value="1"/>
</dbReference>
<feature type="domain" description="UvrD-like helicase C-terminal" evidence="3">
    <location>
        <begin position="123"/>
        <end position="171"/>
    </location>
</feature>
<dbReference type="EMBL" id="CM000950">
    <property type="protein sequence ID" value="EFH31590.1"/>
    <property type="molecule type" value="Genomic_DNA"/>
</dbReference>
<gene>
    <name evidence="5" type="ORF">SSDG_06836</name>
</gene>
<proteinExistence type="predicted"/>
<dbReference type="SUPFAM" id="SSF52540">
    <property type="entry name" value="P-loop containing nucleoside triphosphate hydrolases"/>
    <property type="match status" value="1"/>
</dbReference>
<organism evidence="5 6">
    <name type="scientific">Streptomyces pristinaespiralis (strain ATCC 25486 / DSM 40338 / CBS 914.69 / JCM 4507 / KCC S-0507 / NBRC 13074 / NRRL 2958 / 5647)</name>
    <dbReference type="NCBI Taxonomy" id="457429"/>
    <lineage>
        <taxon>Bacteria</taxon>
        <taxon>Bacillati</taxon>
        <taxon>Actinomycetota</taxon>
        <taxon>Actinomycetes</taxon>
        <taxon>Kitasatosporales</taxon>
        <taxon>Streptomycetaceae</taxon>
        <taxon>Streptomyces</taxon>
    </lineage>
</organism>
<dbReference type="PANTHER" id="PTHR43788">
    <property type="entry name" value="DNA2/NAM7 HELICASE FAMILY MEMBER"/>
    <property type="match status" value="1"/>
</dbReference>
<dbReference type="InterPro" id="IPR027785">
    <property type="entry name" value="UvrD-like_helicase_C"/>
</dbReference>
<sequence>MTVDVAARRIPAKFGLDPRRDVQVLAPMHRGPAGAGTLNGLLQQAITPARPDLPEKRFGGRVFRVGDKVTQIRNNYEKGRNGVFNGTVGVVTALHMDDQRLTVLTDEDEEVPYDFDELDELAHAYAVTIHRSQGSEYPAVVIPVTTGAWMMLQRNLLYTAVTRAKRLVVLVGSRKAIGQAVRTVSAGRRCTGLAHRLAV</sequence>
<dbReference type="PANTHER" id="PTHR43788:SF6">
    <property type="entry name" value="DNA HELICASE B"/>
    <property type="match status" value="1"/>
</dbReference>
<evidence type="ECO:0000259" key="4">
    <source>
        <dbReference type="Pfam" id="PF18335"/>
    </source>
</evidence>
<dbReference type="GO" id="GO:0009338">
    <property type="term" value="C:exodeoxyribonuclease V complex"/>
    <property type="evidence" value="ECO:0007669"/>
    <property type="project" value="TreeGrafter"/>
</dbReference>
<evidence type="ECO:0000256" key="2">
    <source>
        <dbReference type="ARBA" id="ARBA00022840"/>
    </source>
</evidence>
<dbReference type="Gene3D" id="3.40.50.300">
    <property type="entry name" value="P-loop containing nucleotide triphosphate hydrolases"/>
    <property type="match status" value="1"/>
</dbReference>
<dbReference type="HOGENOM" id="CLU_089147_0_0_11"/>
<dbReference type="GO" id="GO:0006310">
    <property type="term" value="P:DNA recombination"/>
    <property type="evidence" value="ECO:0007669"/>
    <property type="project" value="TreeGrafter"/>
</dbReference>
<feature type="domain" description="ATP-dependent RecD2 DNA helicase SH3" evidence="4">
    <location>
        <begin position="38"/>
        <end position="103"/>
    </location>
</feature>
<dbReference type="AlphaFoldDB" id="D6X721"/>
<keyword evidence="6" id="KW-1185">Reference proteome</keyword>
<evidence type="ECO:0000313" key="6">
    <source>
        <dbReference type="Proteomes" id="UP000002805"/>
    </source>
</evidence>
<accession>D6X721</accession>
<reference evidence="6" key="2">
    <citation type="submission" date="2009-10" db="EMBL/GenBank/DDBJ databases">
        <title>The genome sequence of Streptomyces pristinaespiralis strain ATCC 25486.</title>
        <authorList>
            <consortium name="The Broad Institute Genome Sequencing Platform"/>
            <consortium name="Broad Institute Microbial Sequencing Center"/>
            <person name="Fischbach M."/>
            <person name="Godfrey P."/>
            <person name="Ward D."/>
            <person name="Young S."/>
            <person name="Zeng Q."/>
            <person name="Koehrsen M."/>
            <person name="Alvarado L."/>
            <person name="Berlin A.M."/>
            <person name="Bochicchio J."/>
            <person name="Borenstein D."/>
            <person name="Chapman S.B."/>
            <person name="Chen Z."/>
            <person name="Engels R."/>
            <person name="Freedman E."/>
            <person name="Gellesch M."/>
            <person name="Goldberg J."/>
            <person name="Griggs A."/>
            <person name="Gujja S."/>
            <person name="Heilman E.R."/>
            <person name="Heiman D.I."/>
            <person name="Hepburn T.A."/>
            <person name="Howarth C."/>
            <person name="Jen D."/>
            <person name="Larson L."/>
            <person name="Lewis B."/>
            <person name="Mehta T."/>
            <person name="Park D."/>
            <person name="Pearson M."/>
            <person name="Richards J."/>
            <person name="Roberts A."/>
            <person name="Saif S."/>
            <person name="Shea T.D."/>
            <person name="Shenoy N."/>
            <person name="Sisk P."/>
            <person name="Stolte C."/>
            <person name="Sykes S.N."/>
            <person name="Thomson T."/>
            <person name="Walk T."/>
            <person name="White J."/>
            <person name="Yandava C."/>
            <person name="Straight P."/>
            <person name="Clardy J."/>
            <person name="Hung D."/>
            <person name="Kolter R."/>
            <person name="Mekalanos J."/>
            <person name="Walker S."/>
            <person name="Walsh C.T."/>
            <person name="Wieland-Brown L.C."/>
            <person name="Haas B."/>
            <person name="Nusbaum C."/>
            <person name="Birren B."/>
        </authorList>
    </citation>
    <scope>NUCLEOTIDE SEQUENCE [LARGE SCALE GENOMIC DNA]</scope>
    <source>
        <strain evidence="6">ATCC 25486 / DSM 40338 / CBS 914.69 / JCM 4507 / NBRC 13074 / NRRL 2958 / 5647</strain>
    </source>
</reference>
<evidence type="ECO:0000256" key="1">
    <source>
        <dbReference type="ARBA" id="ARBA00022741"/>
    </source>
</evidence>
<keyword evidence="1" id="KW-0547">Nucleotide-binding</keyword>
<dbReference type="InterPro" id="IPR050534">
    <property type="entry name" value="Coronavir_polyprotein_1ab"/>
</dbReference>
<protein>
    <submittedName>
        <fullName evidence="5">Exodeoxyribonuclease V</fullName>
    </submittedName>
</protein>
<dbReference type="CDD" id="cd18809">
    <property type="entry name" value="SF1_C_RecD"/>
    <property type="match status" value="1"/>
</dbReference>